<keyword evidence="4" id="KW-1185">Reference proteome</keyword>
<evidence type="ECO:0000256" key="1">
    <source>
        <dbReference type="ARBA" id="ARBA00005350"/>
    </source>
</evidence>
<sequence length="286" mass="32291">MQAAFNQIGNMGQAVLVQMNEQAQNLIQAISSSCLDILGQQDGIFIKQKFELFEALSGFETPNVYKVYAADDQGKKKKQKALFKCKEKSSTCARLCLPGNARPFEMKISNYGCKDFQPALAKQFMKDDKRVVFKFKREYQCTCLCFNRPRLEVLYVENDENKKLGTIVNPWYFCNIGCHVLDIHDNLRYIVEASCCQTYFWCSCPCNSCNKVEFVIKVPTGDVVAHLMKKGKDCCKNMIGDADNFSLIFPKGASKEDKALLLAVTLMMDYMYFEDKSGAQASVGPG</sequence>
<comment type="similarity">
    <text evidence="1 2">Belongs to the phospholipid scramblase family.</text>
</comment>
<organism evidence="3 4">
    <name type="scientific">Paramecium primaurelia</name>
    <dbReference type="NCBI Taxonomy" id="5886"/>
    <lineage>
        <taxon>Eukaryota</taxon>
        <taxon>Sar</taxon>
        <taxon>Alveolata</taxon>
        <taxon>Ciliophora</taxon>
        <taxon>Intramacronucleata</taxon>
        <taxon>Oligohymenophorea</taxon>
        <taxon>Peniculida</taxon>
        <taxon>Parameciidae</taxon>
        <taxon>Paramecium</taxon>
    </lineage>
</organism>
<reference evidence="3" key="1">
    <citation type="submission" date="2021-01" db="EMBL/GenBank/DDBJ databases">
        <authorList>
            <consortium name="Genoscope - CEA"/>
            <person name="William W."/>
        </authorList>
    </citation>
    <scope>NUCLEOTIDE SEQUENCE</scope>
</reference>
<dbReference type="AlphaFoldDB" id="A0A8S1P417"/>
<evidence type="ECO:0000313" key="4">
    <source>
        <dbReference type="Proteomes" id="UP000688137"/>
    </source>
</evidence>
<dbReference type="PANTHER" id="PTHR23248">
    <property type="entry name" value="PHOSPHOLIPID SCRAMBLASE-RELATED"/>
    <property type="match status" value="1"/>
</dbReference>
<accession>A0A8S1P417</accession>
<dbReference type="Proteomes" id="UP000688137">
    <property type="component" value="Unassembled WGS sequence"/>
</dbReference>
<dbReference type="EMBL" id="CAJJDM010000108">
    <property type="protein sequence ID" value="CAD8097758.1"/>
    <property type="molecule type" value="Genomic_DNA"/>
</dbReference>
<dbReference type="GO" id="GO:0017128">
    <property type="term" value="F:phospholipid scramblase activity"/>
    <property type="evidence" value="ECO:0007669"/>
    <property type="project" value="InterPro"/>
</dbReference>
<evidence type="ECO:0000256" key="2">
    <source>
        <dbReference type="RuleBase" id="RU363116"/>
    </source>
</evidence>
<gene>
    <name evidence="3" type="ORF">PPRIM_AZ9-3.1.T1050021</name>
</gene>
<evidence type="ECO:0000313" key="3">
    <source>
        <dbReference type="EMBL" id="CAD8097758.1"/>
    </source>
</evidence>
<name>A0A8S1P417_PARPR</name>
<proteinExistence type="inferred from homology"/>
<dbReference type="GO" id="GO:0005886">
    <property type="term" value="C:plasma membrane"/>
    <property type="evidence" value="ECO:0007669"/>
    <property type="project" value="TreeGrafter"/>
</dbReference>
<comment type="caution">
    <text evidence="3">The sequence shown here is derived from an EMBL/GenBank/DDBJ whole genome shotgun (WGS) entry which is preliminary data.</text>
</comment>
<dbReference type="Pfam" id="PF03803">
    <property type="entry name" value="Scramblase"/>
    <property type="match status" value="1"/>
</dbReference>
<dbReference type="PANTHER" id="PTHR23248:SF9">
    <property type="entry name" value="PHOSPHOLIPID SCRAMBLASE"/>
    <property type="match status" value="1"/>
</dbReference>
<dbReference type="OMA" id="MMTSFET"/>
<dbReference type="InterPro" id="IPR005552">
    <property type="entry name" value="Scramblase"/>
</dbReference>
<protein>
    <recommendedName>
        <fullName evidence="2">Phospholipid scramblase</fullName>
    </recommendedName>
</protein>